<evidence type="ECO:0000256" key="4">
    <source>
        <dbReference type="ARBA" id="ARBA00022691"/>
    </source>
</evidence>
<gene>
    <name evidence="5" type="ORF">BJ322DRAFT_1061389</name>
</gene>
<dbReference type="PANTHER" id="PTHR43464">
    <property type="entry name" value="METHYLTRANSFERASE"/>
    <property type="match status" value="1"/>
</dbReference>
<dbReference type="SUPFAM" id="SSF53335">
    <property type="entry name" value="S-adenosyl-L-methionine-dependent methyltransferases"/>
    <property type="match status" value="1"/>
</dbReference>
<reference evidence="5" key="1">
    <citation type="journal article" date="2020" name="Nat. Commun.">
        <title>Large-scale genome sequencing of mycorrhizal fungi provides insights into the early evolution of symbiotic traits.</title>
        <authorList>
            <person name="Miyauchi S."/>
            <person name="Kiss E."/>
            <person name="Kuo A."/>
            <person name="Drula E."/>
            <person name="Kohler A."/>
            <person name="Sanchez-Garcia M."/>
            <person name="Morin E."/>
            <person name="Andreopoulos B."/>
            <person name="Barry K.W."/>
            <person name="Bonito G."/>
            <person name="Buee M."/>
            <person name="Carver A."/>
            <person name="Chen C."/>
            <person name="Cichocki N."/>
            <person name="Clum A."/>
            <person name="Culley D."/>
            <person name="Crous P.W."/>
            <person name="Fauchery L."/>
            <person name="Girlanda M."/>
            <person name="Hayes R.D."/>
            <person name="Keri Z."/>
            <person name="LaButti K."/>
            <person name="Lipzen A."/>
            <person name="Lombard V."/>
            <person name="Magnuson J."/>
            <person name="Maillard F."/>
            <person name="Murat C."/>
            <person name="Nolan M."/>
            <person name="Ohm R.A."/>
            <person name="Pangilinan J."/>
            <person name="Pereira M.F."/>
            <person name="Perotto S."/>
            <person name="Peter M."/>
            <person name="Pfister S."/>
            <person name="Riley R."/>
            <person name="Sitrit Y."/>
            <person name="Stielow J.B."/>
            <person name="Szollosi G."/>
            <person name="Zifcakova L."/>
            <person name="Stursova M."/>
            <person name="Spatafora J.W."/>
            <person name="Tedersoo L."/>
            <person name="Vaario L.M."/>
            <person name="Yamada A."/>
            <person name="Yan M."/>
            <person name="Wang P."/>
            <person name="Xu J."/>
            <person name="Bruns T."/>
            <person name="Baldrian P."/>
            <person name="Vilgalys R."/>
            <person name="Dunand C."/>
            <person name="Henrissat B."/>
            <person name="Grigoriev I.V."/>
            <person name="Hibbett D."/>
            <person name="Nagy L.G."/>
            <person name="Martin F.M."/>
        </authorList>
    </citation>
    <scope>NUCLEOTIDE SEQUENCE</scope>
    <source>
        <strain evidence="5">UH-Tt-Lm1</strain>
    </source>
</reference>
<keyword evidence="6" id="KW-1185">Reference proteome</keyword>
<dbReference type="Proteomes" id="UP000736335">
    <property type="component" value="Unassembled WGS sequence"/>
</dbReference>
<keyword evidence="2" id="KW-0808">Transferase</keyword>
<evidence type="ECO:0000313" key="6">
    <source>
        <dbReference type="Proteomes" id="UP000736335"/>
    </source>
</evidence>
<dbReference type="InterPro" id="IPR010233">
    <property type="entry name" value="UbiG_MeTrfase"/>
</dbReference>
<dbReference type="EMBL" id="WIUZ02000007">
    <property type="protein sequence ID" value="KAF9785109.1"/>
    <property type="molecule type" value="Genomic_DNA"/>
</dbReference>
<name>A0A9P6HDP8_9AGAM</name>
<dbReference type="OrthoDB" id="3265906at2759"/>
<dbReference type="PANTHER" id="PTHR43464:SF19">
    <property type="entry name" value="UBIQUINONE BIOSYNTHESIS O-METHYLTRANSFERASE, MITOCHONDRIAL"/>
    <property type="match status" value="1"/>
</dbReference>
<keyword evidence="1 5" id="KW-0489">Methyltransferase</keyword>
<dbReference type="InterPro" id="IPR029063">
    <property type="entry name" value="SAM-dependent_MTases_sf"/>
</dbReference>
<dbReference type="NCBIfam" id="TIGR01983">
    <property type="entry name" value="UbiG"/>
    <property type="match status" value="1"/>
</dbReference>
<evidence type="ECO:0000256" key="3">
    <source>
        <dbReference type="ARBA" id="ARBA00022688"/>
    </source>
</evidence>
<keyword evidence="4" id="KW-0949">S-adenosyl-L-methionine</keyword>
<sequence length="327" mass="36065">MLSLCARSIQRTILSTAPPRCAAAVQSDVRRISTNVNTVDASEIELFSRLSSQWWNERGEFAMLHKMNPVRMEFIKQKLQEIHLEEGTTPTPSSVTPLDGLDILDVGCGGGLLSESLARLGARTTGIDASEANIGIASTHAAGDPQFVRSAKSLNYLHTTAEALLEEGKQYDVVCSMEVLEHVNTPSEFLHVCAQLVKPGGHLFLSTISRTPMAYALTILAVENILGIVTPGTHTYSKYVKPSELLSFFQEYPTPRFASKTGERGAPWITRLYNGLPSRKEAEARGLIYIPWDGRWTLTGRSSTSIDFDLSTLCNYIFWVRKPSNSV</sequence>
<keyword evidence="3" id="KW-0831">Ubiquinone biosynthesis</keyword>
<evidence type="ECO:0000313" key="5">
    <source>
        <dbReference type="EMBL" id="KAF9785109.1"/>
    </source>
</evidence>
<dbReference type="GO" id="GO:0005739">
    <property type="term" value="C:mitochondrion"/>
    <property type="evidence" value="ECO:0007669"/>
    <property type="project" value="TreeGrafter"/>
</dbReference>
<dbReference type="CDD" id="cd02440">
    <property type="entry name" value="AdoMet_MTases"/>
    <property type="match status" value="1"/>
</dbReference>
<evidence type="ECO:0000256" key="1">
    <source>
        <dbReference type="ARBA" id="ARBA00022603"/>
    </source>
</evidence>
<comment type="caution">
    <text evidence="5">The sequence shown here is derived from an EMBL/GenBank/DDBJ whole genome shotgun (WGS) entry which is preliminary data.</text>
</comment>
<feature type="non-terminal residue" evidence="5">
    <location>
        <position position="327"/>
    </location>
</feature>
<organism evidence="5 6">
    <name type="scientific">Thelephora terrestris</name>
    <dbReference type="NCBI Taxonomy" id="56493"/>
    <lineage>
        <taxon>Eukaryota</taxon>
        <taxon>Fungi</taxon>
        <taxon>Dikarya</taxon>
        <taxon>Basidiomycota</taxon>
        <taxon>Agaricomycotina</taxon>
        <taxon>Agaricomycetes</taxon>
        <taxon>Thelephorales</taxon>
        <taxon>Thelephoraceae</taxon>
        <taxon>Thelephora</taxon>
    </lineage>
</organism>
<dbReference type="GO" id="GO:0061542">
    <property type="term" value="F:3-demethylubiquinol 3-O-methyltransferase activity"/>
    <property type="evidence" value="ECO:0007669"/>
    <property type="project" value="InterPro"/>
</dbReference>
<dbReference type="GO" id="GO:0032259">
    <property type="term" value="P:methylation"/>
    <property type="evidence" value="ECO:0007669"/>
    <property type="project" value="UniProtKB-KW"/>
</dbReference>
<dbReference type="AlphaFoldDB" id="A0A9P6HDP8"/>
<dbReference type="Gene3D" id="3.40.50.150">
    <property type="entry name" value="Vaccinia Virus protein VP39"/>
    <property type="match status" value="1"/>
</dbReference>
<evidence type="ECO:0000256" key="2">
    <source>
        <dbReference type="ARBA" id="ARBA00022679"/>
    </source>
</evidence>
<reference evidence="5" key="2">
    <citation type="submission" date="2020-11" db="EMBL/GenBank/DDBJ databases">
        <authorList>
            <consortium name="DOE Joint Genome Institute"/>
            <person name="Kuo A."/>
            <person name="Miyauchi S."/>
            <person name="Kiss E."/>
            <person name="Drula E."/>
            <person name="Kohler A."/>
            <person name="Sanchez-Garcia M."/>
            <person name="Andreopoulos B."/>
            <person name="Barry K.W."/>
            <person name="Bonito G."/>
            <person name="Buee M."/>
            <person name="Carver A."/>
            <person name="Chen C."/>
            <person name="Cichocki N."/>
            <person name="Clum A."/>
            <person name="Culley D."/>
            <person name="Crous P.W."/>
            <person name="Fauchery L."/>
            <person name="Girlanda M."/>
            <person name="Hayes R."/>
            <person name="Keri Z."/>
            <person name="Labutti K."/>
            <person name="Lipzen A."/>
            <person name="Lombard V."/>
            <person name="Magnuson J."/>
            <person name="Maillard F."/>
            <person name="Morin E."/>
            <person name="Murat C."/>
            <person name="Nolan M."/>
            <person name="Ohm R."/>
            <person name="Pangilinan J."/>
            <person name="Pereira M."/>
            <person name="Perotto S."/>
            <person name="Peter M."/>
            <person name="Riley R."/>
            <person name="Sitrit Y."/>
            <person name="Stielow B."/>
            <person name="Szollosi G."/>
            <person name="Zifcakova L."/>
            <person name="Stursova M."/>
            <person name="Spatafora J.W."/>
            <person name="Tedersoo L."/>
            <person name="Vaario L.-M."/>
            <person name="Yamada A."/>
            <person name="Yan M."/>
            <person name="Wang P."/>
            <person name="Xu J."/>
            <person name="Bruns T."/>
            <person name="Baldrian P."/>
            <person name="Vilgalys R."/>
            <person name="Henrissat B."/>
            <person name="Grigoriev I.V."/>
            <person name="Hibbett D."/>
            <person name="Nagy L.G."/>
            <person name="Martin F.M."/>
        </authorList>
    </citation>
    <scope>NUCLEOTIDE SEQUENCE</scope>
    <source>
        <strain evidence="5">UH-Tt-Lm1</strain>
    </source>
</reference>
<proteinExistence type="inferred from homology"/>
<protein>
    <submittedName>
        <fullName evidence="5">S-adenosyl-L-methionine-dependent methyltransferase</fullName>
    </submittedName>
</protein>
<dbReference type="HAMAP" id="MF_00472">
    <property type="entry name" value="UbiG"/>
    <property type="match status" value="1"/>
</dbReference>
<dbReference type="Pfam" id="PF13489">
    <property type="entry name" value="Methyltransf_23"/>
    <property type="match status" value="1"/>
</dbReference>
<accession>A0A9P6HDP8</accession>
<dbReference type="GO" id="GO:0010420">
    <property type="term" value="F:polyprenyldihydroxybenzoate methyltransferase activity"/>
    <property type="evidence" value="ECO:0007669"/>
    <property type="project" value="InterPro"/>
</dbReference>